<dbReference type="EMBL" id="JAODUO010000374">
    <property type="protein sequence ID" value="KAK2181931.1"/>
    <property type="molecule type" value="Genomic_DNA"/>
</dbReference>
<organism evidence="1 2">
    <name type="scientific">Ridgeia piscesae</name>
    <name type="common">Tubeworm</name>
    <dbReference type="NCBI Taxonomy" id="27915"/>
    <lineage>
        <taxon>Eukaryota</taxon>
        <taxon>Metazoa</taxon>
        <taxon>Spiralia</taxon>
        <taxon>Lophotrochozoa</taxon>
        <taxon>Annelida</taxon>
        <taxon>Polychaeta</taxon>
        <taxon>Sedentaria</taxon>
        <taxon>Canalipalpata</taxon>
        <taxon>Sabellida</taxon>
        <taxon>Siboglinidae</taxon>
        <taxon>Ridgeia</taxon>
    </lineage>
</organism>
<dbReference type="Proteomes" id="UP001209878">
    <property type="component" value="Unassembled WGS sequence"/>
</dbReference>
<name>A0AAD9NV68_RIDPI</name>
<evidence type="ECO:0000313" key="1">
    <source>
        <dbReference type="EMBL" id="KAK2181931.1"/>
    </source>
</evidence>
<sequence>MVTGVESLSHWLNLNVCRKGSDSAGLSCEIVSVFRYHGGRGPVLSWWTVTFFRQPRQSQVTEKVSVCPGSNADTPLSRWLLSHDPLVPSILRYTAASDPAQV</sequence>
<evidence type="ECO:0000313" key="2">
    <source>
        <dbReference type="Proteomes" id="UP001209878"/>
    </source>
</evidence>
<proteinExistence type="predicted"/>
<dbReference type="AlphaFoldDB" id="A0AAD9NV68"/>
<comment type="caution">
    <text evidence="1">The sequence shown here is derived from an EMBL/GenBank/DDBJ whole genome shotgun (WGS) entry which is preliminary data.</text>
</comment>
<keyword evidence="2" id="KW-1185">Reference proteome</keyword>
<protein>
    <submittedName>
        <fullName evidence="1">Uncharacterized protein</fullName>
    </submittedName>
</protein>
<accession>A0AAD9NV68</accession>
<gene>
    <name evidence="1" type="ORF">NP493_376g03020</name>
</gene>
<reference evidence="1" key="1">
    <citation type="journal article" date="2023" name="Mol. Biol. Evol.">
        <title>Third-Generation Sequencing Reveals the Adaptive Role of the Epigenome in Three Deep-Sea Polychaetes.</title>
        <authorList>
            <person name="Perez M."/>
            <person name="Aroh O."/>
            <person name="Sun Y."/>
            <person name="Lan Y."/>
            <person name="Juniper S.K."/>
            <person name="Young C.R."/>
            <person name="Angers B."/>
            <person name="Qian P.Y."/>
        </authorList>
    </citation>
    <scope>NUCLEOTIDE SEQUENCE</scope>
    <source>
        <strain evidence="1">R07B-5</strain>
    </source>
</reference>